<dbReference type="PIRSF" id="PIRSF017082">
    <property type="entry name" value="YflP"/>
    <property type="match status" value="1"/>
</dbReference>
<dbReference type="Gene3D" id="3.40.190.10">
    <property type="entry name" value="Periplasmic binding protein-like II"/>
    <property type="match status" value="1"/>
</dbReference>
<dbReference type="InterPro" id="IPR042100">
    <property type="entry name" value="Bug_dom1"/>
</dbReference>
<evidence type="ECO:0000313" key="4">
    <source>
        <dbReference type="Proteomes" id="UP000481252"/>
    </source>
</evidence>
<keyword evidence="2" id="KW-0732">Signal</keyword>
<dbReference type="SUPFAM" id="SSF53850">
    <property type="entry name" value="Periplasmic binding protein-like II"/>
    <property type="match status" value="1"/>
</dbReference>
<dbReference type="Proteomes" id="UP000481252">
    <property type="component" value="Unassembled WGS sequence"/>
</dbReference>
<reference evidence="3 4" key="1">
    <citation type="submission" date="2020-02" db="EMBL/GenBank/DDBJ databases">
        <title>Genome sequence of the type strain CGMCC 1.15528 of Mesorhizobium zhangyense.</title>
        <authorList>
            <person name="Gao J."/>
            <person name="Sun J."/>
        </authorList>
    </citation>
    <scope>NUCLEOTIDE SEQUENCE [LARGE SCALE GENOMIC DNA]</scope>
    <source>
        <strain evidence="3 4">CGMCC 1.15528</strain>
    </source>
</reference>
<dbReference type="PANTHER" id="PTHR42928:SF5">
    <property type="entry name" value="BLR1237 PROTEIN"/>
    <property type="match status" value="1"/>
</dbReference>
<dbReference type="Pfam" id="PF03401">
    <property type="entry name" value="TctC"/>
    <property type="match status" value="1"/>
</dbReference>
<evidence type="ECO:0000256" key="1">
    <source>
        <dbReference type="ARBA" id="ARBA00006987"/>
    </source>
</evidence>
<accession>A0A7C9VB75</accession>
<comment type="caution">
    <text evidence="3">The sequence shown here is derived from an EMBL/GenBank/DDBJ whole genome shotgun (WGS) entry which is preliminary data.</text>
</comment>
<dbReference type="RefSeq" id="WP_165119349.1">
    <property type="nucleotide sequence ID" value="NZ_JAAKZG010000007.1"/>
</dbReference>
<dbReference type="EMBL" id="JAAKZG010000007">
    <property type="protein sequence ID" value="NGN42986.1"/>
    <property type="molecule type" value="Genomic_DNA"/>
</dbReference>
<dbReference type="Gene3D" id="3.40.190.150">
    <property type="entry name" value="Bordetella uptake gene, domain 1"/>
    <property type="match status" value="1"/>
</dbReference>
<feature type="signal peptide" evidence="2">
    <location>
        <begin position="1"/>
        <end position="28"/>
    </location>
</feature>
<proteinExistence type="inferred from homology"/>
<dbReference type="AlphaFoldDB" id="A0A7C9VB75"/>
<evidence type="ECO:0000256" key="2">
    <source>
        <dbReference type="SAM" id="SignalP"/>
    </source>
</evidence>
<evidence type="ECO:0000313" key="3">
    <source>
        <dbReference type="EMBL" id="NGN42986.1"/>
    </source>
</evidence>
<dbReference type="InterPro" id="IPR005064">
    <property type="entry name" value="BUG"/>
</dbReference>
<gene>
    <name evidence="3" type="ORF">G6N74_18095</name>
</gene>
<keyword evidence="4" id="KW-1185">Reference proteome</keyword>
<sequence length="327" mass="34817">MLRKRHWRLTLSLILAAAVGMTIHSASAQQYPEREVRVIVPFSAGGGTDLVTRIFAQALGDKLGRRFFIENVAAGAGGSVGSRQLSEAEANGYTIGTGTSSGIVNLAMDQSGFNPLTELEPIARYGATTLVLAADPKLPLNSFSEFVAYAKQNPDLAYGSSGVGSTTHLAFEMLASAIGVRLTHVPYRGEGAGIVDLMSGQIQLMLLSLPAARQYVQSGALKALAVTSVERFPALPNVPTLVESGLKDFVVDAWYGLYVPKGTPATVTELLVKSVNDIRADPDISKRLLDKLSFDTSGSDDPAAFKAYMEKELERYSAAAKTTTAQK</sequence>
<comment type="similarity">
    <text evidence="1">Belongs to the UPF0065 (bug) family.</text>
</comment>
<name>A0A7C9VB75_9HYPH</name>
<feature type="chain" id="PRO_5028943093" evidence="2">
    <location>
        <begin position="29"/>
        <end position="327"/>
    </location>
</feature>
<organism evidence="3 4">
    <name type="scientific">Mesorhizobium zhangyense</name>
    <dbReference type="NCBI Taxonomy" id="1776730"/>
    <lineage>
        <taxon>Bacteria</taxon>
        <taxon>Pseudomonadati</taxon>
        <taxon>Pseudomonadota</taxon>
        <taxon>Alphaproteobacteria</taxon>
        <taxon>Hyphomicrobiales</taxon>
        <taxon>Phyllobacteriaceae</taxon>
        <taxon>Mesorhizobium</taxon>
    </lineage>
</organism>
<protein>
    <submittedName>
        <fullName evidence="3">Tripartite tricarboxylate transporter substrate binding protein</fullName>
    </submittedName>
</protein>
<dbReference type="PANTHER" id="PTHR42928">
    <property type="entry name" value="TRICARBOXYLATE-BINDING PROTEIN"/>
    <property type="match status" value="1"/>
</dbReference>
<dbReference type="CDD" id="cd07012">
    <property type="entry name" value="PBP2_Bug_TTT"/>
    <property type="match status" value="1"/>
</dbReference>